<dbReference type="Proteomes" id="UP000198432">
    <property type="component" value="Unassembled WGS sequence"/>
</dbReference>
<keyword evidence="1" id="KW-0560">Oxidoreductase</keyword>
<evidence type="ECO:0000259" key="3">
    <source>
        <dbReference type="Pfam" id="PF02826"/>
    </source>
</evidence>
<sequence>MHKKRWSRVLSLHHDSGAGWFIILNLLISKCTNAYQYMSLIIITQGKDVSSWVKALKEKRPDLALSVYPDVPDAAAVEGAIVWNHPLGVFKEFPNLKWISSMGAGVDHVLKDPELPEAAVITRITDENLTNDMATFTLALVLNHLRGLSFYKVLEHQQTWKRKRYQRIEETTVGVMGTGVLGAAVARLLKQTGFNVNGWARTPKDLDGVKVYVGEKELSDFLSRTDVLVCLLPLTKETRNILNKRTLEQLPQEAFVINVARGEHLVEEDLIEMLDKGHLSGASLDVFRQEPLPQDHIFWKHPKINITPHIASVTDPNTAVNQVLDNYDRLQNMEQLLNVVSLTKGY</sequence>
<keyword evidence="4" id="KW-0670">Pyruvate</keyword>
<dbReference type="PANTHER" id="PTHR43333">
    <property type="entry name" value="2-HACID_DH_C DOMAIN-CONTAINING PROTEIN"/>
    <property type="match status" value="1"/>
</dbReference>
<feature type="domain" description="D-isomer specific 2-hydroxyacid dehydrogenase NAD-binding" evidence="3">
    <location>
        <begin position="138"/>
        <end position="311"/>
    </location>
</feature>
<keyword evidence="5" id="KW-1185">Reference proteome</keyword>
<reference evidence="5" key="1">
    <citation type="submission" date="2017-06" db="EMBL/GenBank/DDBJ databases">
        <authorList>
            <person name="Varghese N."/>
            <person name="Submissions S."/>
        </authorList>
    </citation>
    <scope>NUCLEOTIDE SEQUENCE [LARGE SCALE GENOMIC DNA]</scope>
    <source>
        <strain evidence="5">NKM1</strain>
    </source>
</reference>
<dbReference type="CDD" id="cd12164">
    <property type="entry name" value="GDH_like_2"/>
    <property type="match status" value="1"/>
</dbReference>
<accession>A0A239D8W7</accession>
<dbReference type="SUPFAM" id="SSF52283">
    <property type="entry name" value="Formate/glycerate dehydrogenase catalytic domain-like"/>
    <property type="match status" value="1"/>
</dbReference>
<evidence type="ECO:0000313" key="4">
    <source>
        <dbReference type="EMBL" id="SNS28747.1"/>
    </source>
</evidence>
<protein>
    <submittedName>
        <fullName evidence="4">Glyoxylate/hydroxypyruvate reductase A</fullName>
    </submittedName>
</protein>
<dbReference type="GO" id="GO:0016491">
    <property type="term" value="F:oxidoreductase activity"/>
    <property type="evidence" value="ECO:0007669"/>
    <property type="project" value="UniProtKB-KW"/>
</dbReference>
<name>A0A239D8W7_9BACT</name>
<dbReference type="InterPro" id="IPR036291">
    <property type="entry name" value="NAD(P)-bd_dom_sf"/>
</dbReference>
<dbReference type="Pfam" id="PF02826">
    <property type="entry name" value="2-Hacid_dh_C"/>
    <property type="match status" value="1"/>
</dbReference>
<dbReference type="InterPro" id="IPR006140">
    <property type="entry name" value="D-isomer_DH_NAD-bd"/>
</dbReference>
<organism evidence="4 5">
    <name type="scientific">Pontibacter ummariensis</name>
    <dbReference type="NCBI Taxonomy" id="1610492"/>
    <lineage>
        <taxon>Bacteria</taxon>
        <taxon>Pseudomonadati</taxon>
        <taxon>Bacteroidota</taxon>
        <taxon>Cytophagia</taxon>
        <taxon>Cytophagales</taxon>
        <taxon>Hymenobacteraceae</taxon>
        <taxon>Pontibacter</taxon>
    </lineage>
</organism>
<keyword evidence="2" id="KW-0520">NAD</keyword>
<proteinExistence type="predicted"/>
<evidence type="ECO:0000256" key="1">
    <source>
        <dbReference type="ARBA" id="ARBA00023002"/>
    </source>
</evidence>
<dbReference type="Gene3D" id="3.40.50.720">
    <property type="entry name" value="NAD(P)-binding Rossmann-like Domain"/>
    <property type="match status" value="2"/>
</dbReference>
<gene>
    <name evidence="4" type="ORF">SAMN06296052_104115</name>
</gene>
<evidence type="ECO:0000256" key="2">
    <source>
        <dbReference type="ARBA" id="ARBA00023027"/>
    </source>
</evidence>
<dbReference type="SUPFAM" id="SSF51735">
    <property type="entry name" value="NAD(P)-binding Rossmann-fold domains"/>
    <property type="match status" value="1"/>
</dbReference>
<dbReference type="EMBL" id="FZOQ01000004">
    <property type="protein sequence ID" value="SNS28747.1"/>
    <property type="molecule type" value="Genomic_DNA"/>
</dbReference>
<dbReference type="PANTHER" id="PTHR43333:SF1">
    <property type="entry name" value="D-ISOMER SPECIFIC 2-HYDROXYACID DEHYDROGENASE NAD-BINDING DOMAIN-CONTAINING PROTEIN"/>
    <property type="match status" value="1"/>
</dbReference>
<dbReference type="AlphaFoldDB" id="A0A239D8W7"/>
<evidence type="ECO:0000313" key="5">
    <source>
        <dbReference type="Proteomes" id="UP000198432"/>
    </source>
</evidence>
<dbReference type="GO" id="GO:0051287">
    <property type="term" value="F:NAD binding"/>
    <property type="evidence" value="ECO:0007669"/>
    <property type="project" value="InterPro"/>
</dbReference>